<comment type="caution">
    <text evidence="3">The sequence shown here is derived from an EMBL/GenBank/DDBJ whole genome shotgun (WGS) entry which is preliminary data.</text>
</comment>
<evidence type="ECO:0000313" key="4">
    <source>
        <dbReference type="Proteomes" id="UP001519295"/>
    </source>
</evidence>
<feature type="compositionally biased region" description="Basic residues" evidence="2">
    <location>
        <begin position="189"/>
        <end position="198"/>
    </location>
</feature>
<dbReference type="EMBL" id="JAGINU010000001">
    <property type="protein sequence ID" value="MBP2370234.1"/>
    <property type="molecule type" value="Genomic_DNA"/>
</dbReference>
<evidence type="ECO:0000256" key="2">
    <source>
        <dbReference type="SAM" id="MobiDB-lite"/>
    </source>
</evidence>
<feature type="compositionally biased region" description="Basic and acidic residues" evidence="2">
    <location>
        <begin position="173"/>
        <end position="182"/>
    </location>
</feature>
<evidence type="ECO:0000313" key="3">
    <source>
        <dbReference type="EMBL" id="MBP2370234.1"/>
    </source>
</evidence>
<accession>A0ABS4W234</accession>
<keyword evidence="4" id="KW-1185">Reference proteome</keyword>
<feature type="region of interest" description="Disordered" evidence="2">
    <location>
        <begin position="173"/>
        <end position="198"/>
    </location>
</feature>
<evidence type="ECO:0000256" key="1">
    <source>
        <dbReference type="SAM" id="Coils"/>
    </source>
</evidence>
<name>A0ABS4W234_9PSEU</name>
<sequence length="198" mass="21999">MAGAGPPPSATPNPNRRRRNAPTQFTKLPVEGRTGDVPGWPLAPDVVGQAKLDRLNEQIDDASVEAQGTGREAKNAQRRLLSLRERAEILSAEIEAIGEQEQALWADLWRTPQAVAWERLGWTRTVAQYARWQIRGELGDMDAAKEARQLSDRLGLSPLAMLRLRWEISADELGSERADRAARKAPAAPRRRNLKAVD</sequence>
<reference evidence="3 4" key="1">
    <citation type="submission" date="2021-03" db="EMBL/GenBank/DDBJ databases">
        <title>Sequencing the genomes of 1000 actinobacteria strains.</title>
        <authorList>
            <person name="Klenk H.-P."/>
        </authorList>
    </citation>
    <scope>NUCLEOTIDE SEQUENCE [LARGE SCALE GENOMIC DNA]</scope>
    <source>
        <strain evidence="3 4">DSM 45256</strain>
    </source>
</reference>
<keyword evidence="1" id="KW-0175">Coiled coil</keyword>
<protein>
    <recommendedName>
        <fullName evidence="5">DUF222 domain-containing protein</fullName>
    </recommendedName>
</protein>
<dbReference type="RefSeq" id="WP_210033321.1">
    <property type="nucleotide sequence ID" value="NZ_JAGINU010000001.1"/>
</dbReference>
<gene>
    <name evidence="3" type="ORF">JOF36_005930</name>
</gene>
<organism evidence="3 4">
    <name type="scientific">Pseudonocardia parietis</name>
    <dbReference type="NCBI Taxonomy" id="570936"/>
    <lineage>
        <taxon>Bacteria</taxon>
        <taxon>Bacillati</taxon>
        <taxon>Actinomycetota</taxon>
        <taxon>Actinomycetes</taxon>
        <taxon>Pseudonocardiales</taxon>
        <taxon>Pseudonocardiaceae</taxon>
        <taxon>Pseudonocardia</taxon>
    </lineage>
</organism>
<feature type="compositionally biased region" description="Pro residues" evidence="2">
    <location>
        <begin position="1"/>
        <end position="11"/>
    </location>
</feature>
<feature type="coiled-coil region" evidence="1">
    <location>
        <begin position="52"/>
        <end position="100"/>
    </location>
</feature>
<evidence type="ECO:0008006" key="5">
    <source>
        <dbReference type="Google" id="ProtNLM"/>
    </source>
</evidence>
<feature type="region of interest" description="Disordered" evidence="2">
    <location>
        <begin position="1"/>
        <end position="41"/>
    </location>
</feature>
<dbReference type="Proteomes" id="UP001519295">
    <property type="component" value="Unassembled WGS sequence"/>
</dbReference>
<proteinExistence type="predicted"/>